<dbReference type="InterPro" id="IPR036291">
    <property type="entry name" value="NAD(P)-bd_dom_sf"/>
</dbReference>
<sequence>MASGSVDIQSVFDVKGLVAVVTGGGSGIGLMAAQALEANGAIVYIIGRRKETLEKAAATAKHNNIRPIVGDVTSKSSLTAAASTIGSEVGGYVDLVFANSGISGPSLGSLPKDADLATFQSHLESIGGDQFNRVLATNVGGVYNTIVAFLPLLDAANKREGRPKQRSQIIATGSIGAYNRIPLAGYQYASSKAAVHHMMKQFATSLVPYGIRSNVIAPGLYPSEMTGGIMSKNDGEGWPKSVVPEQRPGDPEDIAVYAFLPLMTPNPSGPIHTAPHTNELLRLVELPGHCVIAVEMLAIADPYSRTASSRTYEFETTPMRELPLRDIGLFLGHCVFPAAHLAYGYDTFPDPGDVCGPARITNVERGPRAGKGQQADEDSND</sequence>
<dbReference type="PRINTS" id="PR00081">
    <property type="entry name" value="GDHRDH"/>
</dbReference>
<dbReference type="SUPFAM" id="SSF51735">
    <property type="entry name" value="NAD(P)-binding Rossmann-fold domains"/>
    <property type="match status" value="1"/>
</dbReference>
<dbReference type="GO" id="GO:0016491">
    <property type="term" value="F:oxidoreductase activity"/>
    <property type="evidence" value="ECO:0007669"/>
    <property type="project" value="UniProtKB-KW"/>
</dbReference>
<dbReference type="Gene3D" id="3.40.50.720">
    <property type="entry name" value="NAD(P)-binding Rossmann-like Domain"/>
    <property type="match status" value="1"/>
</dbReference>
<evidence type="ECO:0000313" key="6">
    <source>
        <dbReference type="Proteomes" id="UP000286045"/>
    </source>
</evidence>
<dbReference type="InterPro" id="IPR002347">
    <property type="entry name" value="SDR_fam"/>
</dbReference>
<feature type="region of interest" description="Disordered" evidence="4">
    <location>
        <begin position="359"/>
        <end position="381"/>
    </location>
</feature>
<organism evidence="5 6">
    <name type="scientific">Xylaria grammica</name>
    <dbReference type="NCBI Taxonomy" id="363999"/>
    <lineage>
        <taxon>Eukaryota</taxon>
        <taxon>Fungi</taxon>
        <taxon>Dikarya</taxon>
        <taxon>Ascomycota</taxon>
        <taxon>Pezizomycotina</taxon>
        <taxon>Sordariomycetes</taxon>
        <taxon>Xylariomycetidae</taxon>
        <taxon>Xylariales</taxon>
        <taxon>Xylariaceae</taxon>
        <taxon>Xylaria</taxon>
    </lineage>
</organism>
<dbReference type="PANTHER" id="PTHR43618:SF18">
    <property type="entry name" value="SHORT CHAIN DEHYDROGENASE_REDUCTASE FAMILY (AFU_ORTHOLOGUE AFUA_5G12480)"/>
    <property type="match status" value="1"/>
</dbReference>
<dbReference type="InterPro" id="IPR052178">
    <property type="entry name" value="Sec_Metab_Biosynth_SDR"/>
</dbReference>
<accession>A0A439DK59</accession>
<dbReference type="EMBL" id="RYZI01000004">
    <property type="protein sequence ID" value="RWA14771.1"/>
    <property type="molecule type" value="Genomic_DNA"/>
</dbReference>
<name>A0A439DK59_9PEZI</name>
<evidence type="ECO:0000256" key="1">
    <source>
        <dbReference type="ARBA" id="ARBA00006484"/>
    </source>
</evidence>
<evidence type="ECO:0000256" key="4">
    <source>
        <dbReference type="SAM" id="MobiDB-lite"/>
    </source>
</evidence>
<reference evidence="5 6" key="1">
    <citation type="submission" date="2018-12" db="EMBL/GenBank/DDBJ databases">
        <title>Draft genome sequence of Xylaria grammica IHI A82.</title>
        <authorList>
            <person name="Buettner E."/>
            <person name="Kellner H."/>
        </authorList>
    </citation>
    <scope>NUCLEOTIDE SEQUENCE [LARGE SCALE GENOMIC DNA]</scope>
    <source>
        <strain evidence="5 6">IHI A82</strain>
    </source>
</reference>
<keyword evidence="2" id="KW-0521">NADP</keyword>
<dbReference type="Pfam" id="PF00106">
    <property type="entry name" value="adh_short"/>
    <property type="match status" value="1"/>
</dbReference>
<dbReference type="STRING" id="363999.A0A439DK59"/>
<evidence type="ECO:0000256" key="3">
    <source>
        <dbReference type="ARBA" id="ARBA00023002"/>
    </source>
</evidence>
<dbReference type="InterPro" id="IPR020904">
    <property type="entry name" value="Sc_DH/Rdtase_CS"/>
</dbReference>
<proteinExistence type="inferred from homology"/>
<keyword evidence="6" id="KW-1185">Reference proteome</keyword>
<dbReference type="AlphaFoldDB" id="A0A439DK59"/>
<dbReference type="PANTHER" id="PTHR43618">
    <property type="entry name" value="7-ALPHA-HYDROXYSTEROID DEHYDROGENASE"/>
    <property type="match status" value="1"/>
</dbReference>
<gene>
    <name evidence="5" type="ORF">EKO27_g377</name>
</gene>
<dbReference type="CDD" id="cd05233">
    <property type="entry name" value="SDR_c"/>
    <property type="match status" value="1"/>
</dbReference>
<comment type="similarity">
    <text evidence="1">Belongs to the short-chain dehydrogenases/reductases (SDR) family.</text>
</comment>
<evidence type="ECO:0000313" key="5">
    <source>
        <dbReference type="EMBL" id="RWA14771.1"/>
    </source>
</evidence>
<protein>
    <submittedName>
        <fullName evidence="5">Uncharacterized protein</fullName>
    </submittedName>
</protein>
<dbReference type="PROSITE" id="PS00061">
    <property type="entry name" value="ADH_SHORT"/>
    <property type="match status" value="1"/>
</dbReference>
<comment type="caution">
    <text evidence="5">The sequence shown here is derived from an EMBL/GenBank/DDBJ whole genome shotgun (WGS) entry which is preliminary data.</text>
</comment>
<keyword evidence="3" id="KW-0560">Oxidoreductase</keyword>
<dbReference type="Proteomes" id="UP000286045">
    <property type="component" value="Unassembled WGS sequence"/>
</dbReference>
<evidence type="ECO:0000256" key="2">
    <source>
        <dbReference type="ARBA" id="ARBA00022857"/>
    </source>
</evidence>